<evidence type="ECO:0000313" key="5">
    <source>
        <dbReference type="EMBL" id="QDC61229.1"/>
    </source>
</evidence>
<dbReference type="InterPro" id="IPR019734">
    <property type="entry name" value="TPR_rpt"/>
</dbReference>
<dbReference type="Gene3D" id="1.25.40.10">
    <property type="entry name" value="Tetratricopeptide repeat domain"/>
    <property type="match status" value="1"/>
</dbReference>
<dbReference type="PROSITE" id="PS50005">
    <property type="entry name" value="TPR"/>
    <property type="match status" value="1"/>
</dbReference>
<dbReference type="SMART" id="SM00028">
    <property type="entry name" value="TPR"/>
    <property type="match status" value="2"/>
</dbReference>
<evidence type="ECO:0000313" key="6">
    <source>
        <dbReference type="Proteomes" id="UP000312702"/>
    </source>
</evidence>
<name>A0ABX5VW80_9PROT</name>
<keyword evidence="1" id="KW-0677">Repeat</keyword>
<reference evidence="5 6" key="1">
    <citation type="journal article" date="2019" name="ISME J.">
        <title>Evolution in action: habitat transition from sediment to the pelagial leads to genome streamlining in Methylophilaceae.</title>
        <authorList>
            <person name="Salcher M."/>
            <person name="Schaefle D."/>
            <person name="Kaspar M."/>
            <person name="Neuenschwander S.M."/>
            <person name="Ghai R."/>
        </authorList>
    </citation>
    <scope>NUCLEOTIDE SEQUENCE [LARGE SCALE GENOMIC DNA]</scope>
    <source>
        <strain evidence="5 6">MMS-VI-25</strain>
    </source>
</reference>
<protein>
    <submittedName>
        <fullName evidence="5">Tetratricopeptide repeat protein</fullName>
    </submittedName>
</protein>
<dbReference type="RefSeq" id="WP_139884378.1">
    <property type="nucleotide sequence ID" value="NZ_CP040973.1"/>
</dbReference>
<dbReference type="InterPro" id="IPR013105">
    <property type="entry name" value="TPR_2"/>
</dbReference>
<evidence type="ECO:0000256" key="2">
    <source>
        <dbReference type="ARBA" id="ARBA00022803"/>
    </source>
</evidence>
<sequence>MKVKCIFLFFVCLTYTSFSFASDLDGVSELIKNGKETEAIARINRYIQKYPSDPELKFLRGATLDHFGKTREAKEDFLILSNKYPKDPIIKNNLGVLYAKLGEYRKARFLFESALKLKTDYQEAKNNLSLIQKQDRVYLTSK</sequence>
<evidence type="ECO:0000256" key="3">
    <source>
        <dbReference type="PROSITE-ProRule" id="PRU00339"/>
    </source>
</evidence>
<dbReference type="Pfam" id="PF07719">
    <property type="entry name" value="TPR_2"/>
    <property type="match status" value="1"/>
</dbReference>
<dbReference type="SUPFAM" id="SSF48452">
    <property type="entry name" value="TPR-like"/>
    <property type="match status" value="1"/>
</dbReference>
<feature type="signal peptide" evidence="4">
    <location>
        <begin position="1"/>
        <end position="21"/>
    </location>
</feature>
<evidence type="ECO:0000256" key="4">
    <source>
        <dbReference type="SAM" id="SignalP"/>
    </source>
</evidence>
<dbReference type="InterPro" id="IPR011990">
    <property type="entry name" value="TPR-like_helical_dom_sf"/>
</dbReference>
<keyword evidence="2 3" id="KW-0802">TPR repeat</keyword>
<keyword evidence="4" id="KW-0732">Signal</keyword>
<proteinExistence type="predicted"/>
<gene>
    <name evidence="5" type="ORF">FIT74_03455</name>
</gene>
<dbReference type="Proteomes" id="UP000312702">
    <property type="component" value="Chromosome"/>
</dbReference>
<dbReference type="EMBL" id="CP040973">
    <property type="protein sequence ID" value="QDC61229.1"/>
    <property type="molecule type" value="Genomic_DNA"/>
</dbReference>
<evidence type="ECO:0000256" key="1">
    <source>
        <dbReference type="ARBA" id="ARBA00022737"/>
    </source>
</evidence>
<feature type="chain" id="PRO_5045147362" evidence="4">
    <location>
        <begin position="22"/>
        <end position="142"/>
    </location>
</feature>
<accession>A0ABX5VW80</accession>
<organism evidence="5 6">
    <name type="scientific">Candidatus Methylopumilus universalis</name>
    <dbReference type="NCBI Taxonomy" id="2588536"/>
    <lineage>
        <taxon>Bacteria</taxon>
        <taxon>Pseudomonadati</taxon>
        <taxon>Pseudomonadota</taxon>
        <taxon>Betaproteobacteria</taxon>
        <taxon>Nitrosomonadales</taxon>
        <taxon>Methylophilaceae</taxon>
        <taxon>Candidatus Methylopumilus</taxon>
    </lineage>
</organism>
<keyword evidence="6" id="KW-1185">Reference proteome</keyword>
<feature type="repeat" description="TPR" evidence="3">
    <location>
        <begin position="88"/>
        <end position="121"/>
    </location>
</feature>